<dbReference type="Proteomes" id="UP000005095">
    <property type="component" value="Chromosome"/>
</dbReference>
<evidence type="ECO:0000313" key="1">
    <source>
        <dbReference type="EMBL" id="EJG06352.1"/>
    </source>
</evidence>
<keyword evidence="2" id="KW-1185">Reference proteome</keyword>
<proteinExistence type="predicted"/>
<dbReference type="HOGENOM" id="CLU_2550286_0_0_2"/>
<sequence>MTADRKLRTDLMINICTYVPLFTRWKKHRVRATLEGIRVRVTVIFGTVKTIFEIYGYDMKSGFETQMRPETFSTPSKVGESG</sequence>
<reference evidence="1 2" key="1">
    <citation type="submission" date="2011-08" db="EMBL/GenBank/DDBJ databases">
        <title>The complete genome of Methanofollis liminatans DSM 4140.</title>
        <authorList>
            <consortium name="US DOE Joint Genome Institute (JGI-PGF)"/>
            <person name="Lucas S."/>
            <person name="Han J."/>
            <person name="Lapidus A."/>
            <person name="Bruce D."/>
            <person name="Goodwin L."/>
            <person name="Pitluck S."/>
            <person name="Peters L."/>
            <person name="Kyrpides N."/>
            <person name="Mavromatis K."/>
            <person name="Ivanova N."/>
            <person name="Mikhailova N."/>
            <person name="Lu M."/>
            <person name="Detter J.C."/>
            <person name="Tapia R."/>
            <person name="Han C."/>
            <person name="Land M."/>
            <person name="Hauser L."/>
            <person name="Markowitz V."/>
            <person name="Cheng J.-F."/>
            <person name="Hugenholtz P."/>
            <person name="Woyke T."/>
            <person name="Wu D."/>
            <person name="Spring S."/>
            <person name="Schuler E."/>
            <person name="Brambilla E."/>
            <person name="Klenk H.-P."/>
            <person name="Eisen J.A."/>
        </authorList>
    </citation>
    <scope>NUCLEOTIDE SEQUENCE [LARGE SCALE GENOMIC DNA]</scope>
    <source>
        <strain evidence="1 2">DSM 4140</strain>
    </source>
</reference>
<accession>J1L047</accession>
<evidence type="ECO:0000313" key="2">
    <source>
        <dbReference type="Proteomes" id="UP000005095"/>
    </source>
</evidence>
<protein>
    <submittedName>
        <fullName evidence="1">Uncharacterized protein</fullName>
    </submittedName>
</protein>
<organism evidence="1 2">
    <name type="scientific">Methanofollis liminatans DSM 4140</name>
    <dbReference type="NCBI Taxonomy" id="28892"/>
    <lineage>
        <taxon>Archaea</taxon>
        <taxon>Methanobacteriati</taxon>
        <taxon>Methanobacteriota</taxon>
        <taxon>Stenosarchaea group</taxon>
        <taxon>Methanomicrobia</taxon>
        <taxon>Methanomicrobiales</taxon>
        <taxon>Methanomicrobiaceae</taxon>
        <taxon>Methanofollis</taxon>
    </lineage>
</organism>
<name>J1L047_9EURY</name>
<gene>
    <name evidence="1" type="ORF">Metli_0384</name>
</gene>
<dbReference type="EMBL" id="CM001555">
    <property type="protein sequence ID" value="EJG06352.1"/>
    <property type="molecule type" value="Genomic_DNA"/>
</dbReference>
<dbReference type="AlphaFoldDB" id="J1L047"/>